<keyword evidence="2" id="KW-1185">Reference proteome</keyword>
<dbReference type="SFLD" id="SFLDG01135">
    <property type="entry name" value="C1.5.6:_HAD__Beta-PGM__Phospha"/>
    <property type="match status" value="1"/>
</dbReference>
<accession>A0A6A0BF78</accession>
<gene>
    <name evidence="1" type="ORF">Hs30E_19060</name>
</gene>
<dbReference type="InterPro" id="IPR023198">
    <property type="entry name" value="PGP-like_dom2"/>
</dbReference>
<dbReference type="PANTHER" id="PTHR43434">
    <property type="entry name" value="PHOSPHOGLYCOLATE PHOSPHATASE"/>
    <property type="match status" value="1"/>
</dbReference>
<dbReference type="GO" id="GO:0005829">
    <property type="term" value="C:cytosol"/>
    <property type="evidence" value="ECO:0007669"/>
    <property type="project" value="TreeGrafter"/>
</dbReference>
<dbReference type="SUPFAM" id="SSF56784">
    <property type="entry name" value="HAD-like"/>
    <property type="match status" value="1"/>
</dbReference>
<dbReference type="Gene3D" id="3.40.50.1000">
    <property type="entry name" value="HAD superfamily/HAD-like"/>
    <property type="match status" value="1"/>
</dbReference>
<dbReference type="EMBL" id="BLLI01000082">
    <property type="protein sequence ID" value="GFH43355.1"/>
    <property type="molecule type" value="Genomic_DNA"/>
</dbReference>
<proteinExistence type="predicted"/>
<reference evidence="1 2" key="1">
    <citation type="submission" date="2020-02" db="EMBL/GenBank/DDBJ databases">
        <title>Draft genome sequence of Lactococcus sp. Hs30E4-3.</title>
        <authorList>
            <person name="Noda S."/>
            <person name="Yuki M."/>
            <person name="Ohkuma M."/>
        </authorList>
    </citation>
    <scope>NUCLEOTIDE SEQUENCE [LARGE SCALE GENOMIC DNA]</scope>
    <source>
        <strain evidence="1 2">Hs30E4-3</strain>
    </source>
</reference>
<name>A0A6A0BF78_9LACT</name>
<dbReference type="GO" id="GO:0004713">
    <property type="term" value="F:protein tyrosine kinase activity"/>
    <property type="evidence" value="ECO:0007669"/>
    <property type="project" value="TreeGrafter"/>
</dbReference>
<dbReference type="AlphaFoldDB" id="A0A6A0BF78"/>
<dbReference type="RefSeq" id="WP_172209791.1">
    <property type="nucleotide sequence ID" value="NZ_BLLI01000082.1"/>
</dbReference>
<dbReference type="SFLD" id="SFLDS00003">
    <property type="entry name" value="Haloacid_Dehalogenase"/>
    <property type="match status" value="1"/>
</dbReference>
<sequence>MKIKNIFFDMDGTIVESSKGIKNGFRYTFDKLGHAQLDDSILNTFIGPPLENTFMTLSHGDKAWAERAVATYRKYYENRGMREAKIYDGIIELLNVLRADDYRVYIATSKKDEVAKKMLDVLDLTDKFDGIFGSTTTENSKTLVLQKALLDTQSLPSNSSMVGDREHDIIGGFNNHVAKTIGVLWGFGNLAELSQAGATDIIQKPIDLLKVVKK</sequence>
<dbReference type="Pfam" id="PF13419">
    <property type="entry name" value="HAD_2"/>
    <property type="match status" value="1"/>
</dbReference>
<protein>
    <submittedName>
        <fullName evidence="1">Phosphoglycolate phosphatase</fullName>
    </submittedName>
</protein>
<dbReference type="InterPro" id="IPR050155">
    <property type="entry name" value="HAD-like_hydrolase_sf"/>
</dbReference>
<dbReference type="Gene3D" id="1.10.150.240">
    <property type="entry name" value="Putative phosphatase, domain 2"/>
    <property type="match status" value="1"/>
</dbReference>
<dbReference type="PANTHER" id="PTHR43434:SF20">
    <property type="entry name" value="5'-NUCLEOTIDASE"/>
    <property type="match status" value="1"/>
</dbReference>
<evidence type="ECO:0000313" key="2">
    <source>
        <dbReference type="Proteomes" id="UP000480303"/>
    </source>
</evidence>
<dbReference type="InterPro" id="IPR023214">
    <property type="entry name" value="HAD_sf"/>
</dbReference>
<evidence type="ECO:0000313" key="1">
    <source>
        <dbReference type="EMBL" id="GFH43355.1"/>
    </source>
</evidence>
<dbReference type="SFLD" id="SFLDG01129">
    <property type="entry name" value="C1.5:_HAD__Beta-PGM__Phosphata"/>
    <property type="match status" value="1"/>
</dbReference>
<dbReference type="Proteomes" id="UP000480303">
    <property type="component" value="Unassembled WGS sequence"/>
</dbReference>
<dbReference type="InterPro" id="IPR036412">
    <property type="entry name" value="HAD-like_sf"/>
</dbReference>
<dbReference type="InterPro" id="IPR041492">
    <property type="entry name" value="HAD_2"/>
</dbReference>
<organism evidence="1 2">
    <name type="scientific">Pseudolactococcus hodotermopsidis</name>
    <dbReference type="NCBI Taxonomy" id="2709157"/>
    <lineage>
        <taxon>Bacteria</taxon>
        <taxon>Bacillati</taxon>
        <taxon>Bacillota</taxon>
        <taxon>Bacilli</taxon>
        <taxon>Lactobacillales</taxon>
        <taxon>Streptococcaceae</taxon>
        <taxon>Pseudolactococcus</taxon>
    </lineage>
</organism>
<comment type="caution">
    <text evidence="1">The sequence shown here is derived from an EMBL/GenBank/DDBJ whole genome shotgun (WGS) entry which is preliminary data.</text>
</comment>